<dbReference type="HOGENOM" id="CLU_1412833_0_0_4"/>
<organism evidence="2 3">
    <name type="scientific">Burkholderia multivorans (strain ATCC 17616 / 249)</name>
    <dbReference type="NCBI Taxonomy" id="395019"/>
    <lineage>
        <taxon>Bacteria</taxon>
        <taxon>Pseudomonadati</taxon>
        <taxon>Pseudomonadota</taxon>
        <taxon>Betaproteobacteria</taxon>
        <taxon>Burkholderiales</taxon>
        <taxon>Burkholderiaceae</taxon>
        <taxon>Burkholderia</taxon>
        <taxon>Burkholderia cepacia complex</taxon>
    </lineage>
</organism>
<sequence length="192" mass="21688">MHQQHAQIPRDTEQTILPSEGAGLVLRQACLAAAIFSWKPVLQRQTRARRGCWRHCYWRTTCRCSVRISLGQKCVTLRLLLGGGTAEHAGPGAAERDRPPYRSRYARCLEIAERRCPHREVRGPQSAGRVLADQSTRPVKYQLQQLPIVTRAAWPRHEAGDAFVAVSPRELFETAPTPPRVQRRVRSSGVPR</sequence>
<dbReference type="KEGG" id="bmj:BMULJ_03714"/>
<dbReference type="AlphaFoldDB" id="A0A0H3KK22"/>
<accession>A0A0H3KK22</accession>
<evidence type="ECO:0000256" key="1">
    <source>
        <dbReference type="SAM" id="MobiDB-lite"/>
    </source>
</evidence>
<reference evidence="2 3" key="1">
    <citation type="submission" date="2007-04" db="EMBL/GenBank/DDBJ databases">
        <title>Complete genome sequence of Burkholderia multivorans ATCC 17616.</title>
        <authorList>
            <person name="Ohtsubo Y."/>
            <person name="Yamashita A."/>
            <person name="Kurokawa K."/>
            <person name="Takami H."/>
            <person name="Yuhara S."/>
            <person name="Nishiyama E."/>
            <person name="Endo R."/>
            <person name="Miyazaki R."/>
            <person name="Ono A."/>
            <person name="Yano K."/>
            <person name="Ito M."/>
            <person name="Sota M."/>
            <person name="Yuji N."/>
            <person name="Hattori M."/>
            <person name="Tsuda M."/>
        </authorList>
    </citation>
    <scope>NUCLEOTIDE SEQUENCE [LARGE SCALE GENOMIC DNA]</scope>
    <source>
        <strain evidence="3">ATCC 17616 / 249</strain>
    </source>
</reference>
<feature type="region of interest" description="Disordered" evidence="1">
    <location>
        <begin position="173"/>
        <end position="192"/>
    </location>
</feature>
<evidence type="ECO:0000313" key="3">
    <source>
        <dbReference type="Proteomes" id="UP000008815"/>
    </source>
</evidence>
<dbReference type="Proteomes" id="UP000008815">
    <property type="component" value="Chromosome 2"/>
</dbReference>
<dbReference type="EMBL" id="AP009386">
    <property type="protein sequence ID" value="BAG45585.1"/>
    <property type="molecule type" value="Genomic_DNA"/>
</dbReference>
<name>A0A0H3KK22_BURM1</name>
<evidence type="ECO:0000313" key="2">
    <source>
        <dbReference type="EMBL" id="BAG45585.1"/>
    </source>
</evidence>
<gene>
    <name evidence="2" type="ordered locus">BMULJ_03714</name>
</gene>
<proteinExistence type="predicted"/>
<protein>
    <submittedName>
        <fullName evidence="2">Uncharacterized protein</fullName>
    </submittedName>
</protein>
<keyword evidence="3" id="KW-1185">Reference proteome</keyword>